<accession>A0AA49FJT5</accession>
<dbReference type="InterPro" id="IPR006015">
    <property type="entry name" value="Universal_stress_UspA"/>
</dbReference>
<dbReference type="Gene3D" id="3.40.50.620">
    <property type="entry name" value="HUPs"/>
    <property type="match status" value="1"/>
</dbReference>
<dbReference type="InterPro" id="IPR006016">
    <property type="entry name" value="UspA"/>
</dbReference>
<evidence type="ECO:0000256" key="1">
    <source>
        <dbReference type="ARBA" id="ARBA00008791"/>
    </source>
</evidence>
<dbReference type="PANTHER" id="PTHR46268:SF6">
    <property type="entry name" value="UNIVERSAL STRESS PROTEIN UP12"/>
    <property type="match status" value="1"/>
</dbReference>
<dbReference type="SUPFAM" id="SSF52402">
    <property type="entry name" value="Adenine nucleotide alpha hydrolases-like"/>
    <property type="match status" value="1"/>
</dbReference>
<feature type="domain" description="UspA" evidence="2">
    <location>
        <begin position="3"/>
        <end position="141"/>
    </location>
</feature>
<sequence length="141" mass="14630">MLKALLPVDGSPASLRAVEYAIRLARSCEPTEILLVNVQPPVDAPELKSHLPAAEIEAMQEARGGDALAAARALLDAAGVPYSAEVLLGPVAGSIVACADKAGCDKIVMGSKGETFLMEAVTGSVAHDVLRLSRIPVTFVR</sequence>
<dbReference type="Proteomes" id="UP001234916">
    <property type="component" value="Chromosome"/>
</dbReference>
<dbReference type="Pfam" id="PF00582">
    <property type="entry name" value="Usp"/>
    <property type="match status" value="1"/>
</dbReference>
<name>A0AA49FJT5_9PROT</name>
<evidence type="ECO:0000313" key="3">
    <source>
        <dbReference type="EMBL" id="WIM05364.1"/>
    </source>
</evidence>
<evidence type="ECO:0000259" key="2">
    <source>
        <dbReference type="Pfam" id="PF00582"/>
    </source>
</evidence>
<organism evidence="3">
    <name type="scientific">Candidatus Nitricoxidivorans perseverans</name>
    <dbReference type="NCBI Taxonomy" id="2975601"/>
    <lineage>
        <taxon>Bacteria</taxon>
        <taxon>Pseudomonadati</taxon>
        <taxon>Pseudomonadota</taxon>
        <taxon>Betaproteobacteria</taxon>
        <taxon>Nitrosomonadales</taxon>
        <taxon>Sterolibacteriaceae</taxon>
        <taxon>Candidatus Nitricoxidivorans</taxon>
    </lineage>
</organism>
<reference evidence="3" key="1">
    <citation type="journal article" date="2023" name="Nat. Microbiol.">
        <title>Enrichment and characterization of a nitric oxide-reducing microbial community in a continuous bioreactor.</title>
        <authorList>
            <person name="Garrido-Amador P."/>
            <person name="Stortenbeker N."/>
            <person name="Wessels H.J.C.T."/>
            <person name="Speth D.R."/>
            <person name="Garcia-Heredia I."/>
            <person name="Kartal B."/>
        </authorList>
    </citation>
    <scope>NUCLEOTIDE SEQUENCE</scope>
    <source>
        <strain evidence="3">MAG1</strain>
    </source>
</reference>
<comment type="similarity">
    <text evidence="1">Belongs to the universal stress protein A family.</text>
</comment>
<dbReference type="PANTHER" id="PTHR46268">
    <property type="entry name" value="STRESS RESPONSE PROTEIN NHAX"/>
    <property type="match status" value="1"/>
</dbReference>
<dbReference type="AlphaFoldDB" id="A0AA49FJT5"/>
<proteinExistence type="inferred from homology"/>
<dbReference type="InterPro" id="IPR014729">
    <property type="entry name" value="Rossmann-like_a/b/a_fold"/>
</dbReference>
<gene>
    <name evidence="3" type="ORF">OHM77_11845</name>
</gene>
<dbReference type="KEGG" id="npv:OHM77_11845"/>
<dbReference type="CDD" id="cd00293">
    <property type="entry name" value="USP-like"/>
    <property type="match status" value="1"/>
</dbReference>
<dbReference type="EMBL" id="CP107246">
    <property type="protein sequence ID" value="WIM05364.1"/>
    <property type="molecule type" value="Genomic_DNA"/>
</dbReference>
<protein>
    <submittedName>
        <fullName evidence="3">Universal stress protein</fullName>
    </submittedName>
</protein>
<dbReference type="PRINTS" id="PR01438">
    <property type="entry name" value="UNVRSLSTRESS"/>
</dbReference>